<dbReference type="Pfam" id="PF00106">
    <property type="entry name" value="adh_short"/>
    <property type="match status" value="1"/>
</dbReference>
<dbReference type="PANTHER" id="PTHR44196">
    <property type="entry name" value="DEHYDROGENASE/REDUCTASE SDR FAMILY MEMBER 7B"/>
    <property type="match status" value="1"/>
</dbReference>
<accession>A0A8F6YC21</accession>
<evidence type="ECO:0000313" key="4">
    <source>
        <dbReference type="Proteomes" id="UP000825009"/>
    </source>
</evidence>
<protein>
    <submittedName>
        <fullName evidence="3">SDR family oxidoreductase</fullName>
    </submittedName>
</protein>
<organism evidence="3 4">
    <name type="scientific">Gymnodinialimonas ceratoperidinii</name>
    <dbReference type="NCBI Taxonomy" id="2856823"/>
    <lineage>
        <taxon>Bacteria</taxon>
        <taxon>Pseudomonadati</taxon>
        <taxon>Pseudomonadota</taxon>
        <taxon>Alphaproteobacteria</taxon>
        <taxon>Rhodobacterales</taxon>
        <taxon>Paracoccaceae</taxon>
        <taxon>Gymnodinialimonas</taxon>
    </lineage>
</organism>
<gene>
    <name evidence="3" type="ORF">KYE46_12920</name>
</gene>
<dbReference type="EMBL" id="CP079194">
    <property type="protein sequence ID" value="QXT38830.1"/>
    <property type="molecule type" value="Genomic_DNA"/>
</dbReference>
<evidence type="ECO:0000256" key="1">
    <source>
        <dbReference type="ARBA" id="ARBA00006484"/>
    </source>
</evidence>
<dbReference type="GO" id="GO:0016020">
    <property type="term" value="C:membrane"/>
    <property type="evidence" value="ECO:0007669"/>
    <property type="project" value="TreeGrafter"/>
</dbReference>
<proteinExistence type="inferred from homology"/>
<dbReference type="KEGG" id="gce:KYE46_12920"/>
<evidence type="ECO:0000313" key="3">
    <source>
        <dbReference type="EMBL" id="QXT38830.1"/>
    </source>
</evidence>
<name>A0A8F6YC21_9RHOB</name>
<keyword evidence="4" id="KW-1185">Reference proteome</keyword>
<reference evidence="3 4" key="1">
    <citation type="submission" date="2021-07" db="EMBL/GenBank/DDBJ databases">
        <title>A novel Jannaschia species isolated from marine dinoflagellate Ceratoperidinium margalefii.</title>
        <authorList>
            <person name="Jiang Y."/>
            <person name="Li Z."/>
        </authorList>
    </citation>
    <scope>NUCLEOTIDE SEQUENCE [LARGE SCALE GENOMIC DNA]</scope>
    <source>
        <strain evidence="3 4">J12C1-MA-4</strain>
    </source>
</reference>
<comment type="similarity">
    <text evidence="1">Belongs to the short-chain dehydrogenases/reductases (SDR) family.</text>
</comment>
<sequence length="222" mass="23603">MPLKPLSGKIALVTGASRGLGAASALWLAEQGAHVVAVARTIGGLEELDDRIKAAGGQATLAPMDISDDGAISHLCRSLHDRWGRADIWVHAAIHVSALTPAPHVQVKDLDKAVATNIRGISRLIANVEPLIAPSDAPTAIFFDDAWEEKYAGPYAMSKAAQRALVQCWQAETAKQATSVHLLRPKPMPTAVRARFYPGEDRAPLADPAQEAARLLAPILIP</sequence>
<dbReference type="CDD" id="cd05233">
    <property type="entry name" value="SDR_c"/>
    <property type="match status" value="1"/>
</dbReference>
<keyword evidence="2" id="KW-0560">Oxidoreductase</keyword>
<dbReference type="AlphaFoldDB" id="A0A8F6YC21"/>
<evidence type="ECO:0000256" key="2">
    <source>
        <dbReference type="ARBA" id="ARBA00023002"/>
    </source>
</evidence>
<dbReference type="InterPro" id="IPR002347">
    <property type="entry name" value="SDR_fam"/>
</dbReference>
<dbReference type="Proteomes" id="UP000825009">
    <property type="component" value="Chromosome"/>
</dbReference>
<dbReference type="RefSeq" id="WP_219001026.1">
    <property type="nucleotide sequence ID" value="NZ_CP079194.1"/>
</dbReference>
<dbReference type="GO" id="GO:0016491">
    <property type="term" value="F:oxidoreductase activity"/>
    <property type="evidence" value="ECO:0007669"/>
    <property type="project" value="UniProtKB-KW"/>
</dbReference>
<dbReference type="PANTHER" id="PTHR44196:SF4">
    <property type="entry name" value="SHORT CHAIN DEHYDROGENASE"/>
    <property type="match status" value="1"/>
</dbReference>